<evidence type="ECO:0000313" key="2">
    <source>
        <dbReference type="EMBL" id="EEX17219.1"/>
    </source>
</evidence>
<dbReference type="Proteomes" id="UP000003327">
    <property type="component" value="Unassembled WGS sequence"/>
</dbReference>
<comment type="caution">
    <text evidence="2">The sequence shown here is derived from an EMBL/GenBank/DDBJ whole genome shotgun (WGS) entry which is preliminary data.</text>
</comment>
<evidence type="ECO:0000259" key="1">
    <source>
        <dbReference type="Pfam" id="PF17415"/>
    </source>
</evidence>
<dbReference type="RefSeq" id="WP_004384644.1">
    <property type="nucleotide sequence ID" value="NZ_GG698718.1"/>
</dbReference>
<dbReference type="InterPro" id="IPR038143">
    <property type="entry name" value="NigD-like_C_dom_sf"/>
</dbReference>
<dbReference type="Pfam" id="PF17415">
    <property type="entry name" value="NigD_C"/>
    <property type="match status" value="1"/>
</dbReference>
<sequence length="216" mass="24452">MTIVMLLVTLLMFVACKHDFFEKGDSGLSYLNTDFVEVRTNEAAELVEAVTDKGDLLKLQPHLKKLWAMTSDTTYRALLYYDKVVDGKTKAIEVSQVPVLRMRLALNVDVVHTDPVVFESAWISKNRRYLNLGLSLKTGRAEDKKAVQSLAMVADAVKKRADGGRNFYLRLYHAQNGVPEYYSSRVFVSMPMTDIQPGDSIILDINTYKGMVRKCF</sequence>
<organism evidence="2 3">
    <name type="scientific">Prevotella veroralis F0319</name>
    <dbReference type="NCBI Taxonomy" id="649761"/>
    <lineage>
        <taxon>Bacteria</taxon>
        <taxon>Pseudomonadati</taxon>
        <taxon>Bacteroidota</taxon>
        <taxon>Bacteroidia</taxon>
        <taxon>Bacteroidales</taxon>
        <taxon>Prevotellaceae</taxon>
        <taxon>Prevotella</taxon>
    </lineage>
</organism>
<protein>
    <recommendedName>
        <fullName evidence="1">NigD-like C-terminal domain-containing protein</fullName>
    </recommendedName>
</protein>
<dbReference type="AlphaFoldDB" id="C9MTI4"/>
<evidence type="ECO:0000313" key="3">
    <source>
        <dbReference type="Proteomes" id="UP000003327"/>
    </source>
</evidence>
<dbReference type="EMBL" id="ACVA01000073">
    <property type="protein sequence ID" value="EEX17219.1"/>
    <property type="molecule type" value="Genomic_DNA"/>
</dbReference>
<dbReference type="InterPro" id="IPR035376">
    <property type="entry name" value="NigD_C"/>
</dbReference>
<dbReference type="Gene3D" id="2.40.50.500">
    <property type="entry name" value="NigD-like N-terminal OB domain"/>
    <property type="match status" value="1"/>
</dbReference>
<dbReference type="STRING" id="649761.HMPREF0973_02960"/>
<dbReference type="HOGENOM" id="CLU_104503_1_0_10"/>
<accession>C9MTI4</accession>
<reference evidence="2 3" key="1">
    <citation type="submission" date="2009-09" db="EMBL/GenBank/DDBJ databases">
        <authorList>
            <person name="Weinstock G."/>
            <person name="Sodergren E."/>
            <person name="Clifton S."/>
            <person name="Fulton L."/>
            <person name="Fulton B."/>
            <person name="Courtney L."/>
            <person name="Fronick C."/>
            <person name="Harrison M."/>
            <person name="Strong C."/>
            <person name="Farmer C."/>
            <person name="Delahaunty K."/>
            <person name="Markovic C."/>
            <person name="Hall O."/>
            <person name="Minx P."/>
            <person name="Tomlinson C."/>
            <person name="Mitreva M."/>
            <person name="Nelson J."/>
            <person name="Hou S."/>
            <person name="Wollam A."/>
            <person name="Pepin K.H."/>
            <person name="Johnson M."/>
            <person name="Bhonagiri V."/>
            <person name="Nash W.E."/>
            <person name="Warren W."/>
            <person name="Chinwalla A."/>
            <person name="Mardis E.R."/>
            <person name="Wilson R.K."/>
        </authorList>
    </citation>
    <scope>NUCLEOTIDE SEQUENCE [LARGE SCALE GENOMIC DNA]</scope>
    <source>
        <strain evidence="2 3">F0319</strain>
    </source>
</reference>
<feature type="domain" description="NigD-like C-terminal" evidence="1">
    <location>
        <begin position="108"/>
        <end position="212"/>
    </location>
</feature>
<gene>
    <name evidence="2" type="ORF">HMPREF0973_02960</name>
</gene>
<dbReference type="InterPro" id="IPR038179">
    <property type="entry name" value="NigD-like_N_sf"/>
</dbReference>
<proteinExistence type="predicted"/>
<keyword evidence="3" id="KW-1185">Reference proteome</keyword>
<name>C9MTI4_9BACT</name>
<dbReference type="Gene3D" id="2.60.40.2370">
    <property type="entry name" value="NigD-like, C-terminal beta sandwich domain"/>
    <property type="match status" value="1"/>
</dbReference>